<dbReference type="NCBIfam" id="TIGR00630">
    <property type="entry name" value="uvra"/>
    <property type="match status" value="1"/>
</dbReference>
<dbReference type="GO" id="GO:0003677">
    <property type="term" value="F:DNA binding"/>
    <property type="evidence" value="ECO:0007669"/>
    <property type="project" value="UniProtKB-KW"/>
</dbReference>
<evidence type="ECO:0000256" key="5">
    <source>
        <dbReference type="ARBA" id="ARBA00022741"/>
    </source>
</evidence>
<evidence type="ECO:0000256" key="16">
    <source>
        <dbReference type="ARBA" id="ARBA00042156"/>
    </source>
</evidence>
<comment type="caution">
    <text evidence="18">The sequence shown here is derived from an EMBL/GenBank/DDBJ whole genome shotgun (WGS) entry which is preliminary data.</text>
</comment>
<keyword evidence="8" id="KW-0863">Zinc-finger</keyword>
<evidence type="ECO:0000256" key="7">
    <source>
        <dbReference type="ARBA" id="ARBA00022769"/>
    </source>
</evidence>
<evidence type="ECO:0000256" key="10">
    <source>
        <dbReference type="ARBA" id="ARBA00022840"/>
    </source>
</evidence>
<evidence type="ECO:0000256" key="2">
    <source>
        <dbReference type="ARBA" id="ARBA00022490"/>
    </source>
</evidence>
<keyword evidence="7" id="KW-0228">DNA excision</keyword>
<gene>
    <name evidence="18" type="ORF">A2Z22_04520</name>
</gene>
<dbReference type="SUPFAM" id="SSF52540">
    <property type="entry name" value="P-loop containing nucleoside triphosphate hydrolases"/>
    <property type="match status" value="2"/>
</dbReference>
<accession>A0A1F7XCA4</accession>
<dbReference type="Pfam" id="PF17755">
    <property type="entry name" value="UvrA_DNA-bind"/>
    <property type="match status" value="1"/>
</dbReference>
<comment type="subcellular location">
    <subcellularLocation>
        <location evidence="1">Cytoplasm</location>
    </subcellularLocation>
</comment>
<dbReference type="InterPro" id="IPR017871">
    <property type="entry name" value="ABC_transporter-like_CS"/>
</dbReference>
<evidence type="ECO:0000259" key="17">
    <source>
        <dbReference type="PROSITE" id="PS50893"/>
    </source>
</evidence>
<evidence type="ECO:0000256" key="1">
    <source>
        <dbReference type="ARBA" id="ARBA00004496"/>
    </source>
</evidence>
<evidence type="ECO:0000256" key="6">
    <source>
        <dbReference type="ARBA" id="ARBA00022763"/>
    </source>
</evidence>
<protein>
    <recommendedName>
        <fullName evidence="15">UvrABC system protein A</fullName>
    </recommendedName>
    <alternativeName>
        <fullName evidence="16">Excinuclease ABC subunit A</fullName>
    </alternativeName>
</protein>
<reference evidence="18 19" key="1">
    <citation type="journal article" date="2016" name="Nat. Commun.">
        <title>Thousands of microbial genomes shed light on interconnected biogeochemical processes in an aquifer system.</title>
        <authorList>
            <person name="Anantharaman K."/>
            <person name="Brown C.T."/>
            <person name="Hug L.A."/>
            <person name="Sharon I."/>
            <person name="Castelle C.J."/>
            <person name="Probst A.J."/>
            <person name="Thomas B.C."/>
            <person name="Singh A."/>
            <person name="Wilkins M.J."/>
            <person name="Karaoz U."/>
            <person name="Brodie E.L."/>
            <person name="Williams K.H."/>
            <person name="Hubbard S.S."/>
            <person name="Banfield J.F."/>
        </authorList>
    </citation>
    <scope>NUCLEOTIDE SEQUENCE [LARGE SCALE GENOMIC DNA]</scope>
</reference>
<evidence type="ECO:0000256" key="11">
    <source>
        <dbReference type="ARBA" id="ARBA00022881"/>
    </source>
</evidence>
<keyword evidence="12" id="KW-0238">DNA-binding</keyword>
<dbReference type="Proteomes" id="UP000177053">
    <property type="component" value="Unassembled WGS sequence"/>
</dbReference>
<dbReference type="InterPro" id="IPR041102">
    <property type="entry name" value="UvrA_inter"/>
</dbReference>
<dbReference type="InterPro" id="IPR003439">
    <property type="entry name" value="ABC_transporter-like_ATP-bd"/>
</dbReference>
<evidence type="ECO:0000256" key="4">
    <source>
        <dbReference type="ARBA" id="ARBA00022737"/>
    </source>
</evidence>
<evidence type="ECO:0000256" key="14">
    <source>
        <dbReference type="ARBA" id="ARBA00038000"/>
    </source>
</evidence>
<feature type="domain" description="ABC transporter" evidence="17">
    <location>
        <begin position="661"/>
        <end position="984"/>
    </location>
</feature>
<dbReference type="GO" id="GO:0004518">
    <property type="term" value="F:nuclease activity"/>
    <property type="evidence" value="ECO:0007669"/>
    <property type="project" value="UniProtKB-KW"/>
</dbReference>
<dbReference type="NCBIfam" id="NF001503">
    <property type="entry name" value="PRK00349.1"/>
    <property type="match status" value="1"/>
</dbReference>
<dbReference type="PROSITE" id="PS00211">
    <property type="entry name" value="ABC_TRANSPORTER_1"/>
    <property type="match status" value="1"/>
</dbReference>
<dbReference type="AlphaFoldDB" id="A0A1F7XCA4"/>
<dbReference type="GO" id="GO:0005524">
    <property type="term" value="F:ATP binding"/>
    <property type="evidence" value="ECO:0007669"/>
    <property type="project" value="UniProtKB-KW"/>
</dbReference>
<dbReference type="Gene3D" id="1.10.8.280">
    <property type="entry name" value="ABC transporter ATPase domain-like"/>
    <property type="match status" value="1"/>
</dbReference>
<organism evidence="18 19">
    <name type="scientific">Candidatus Woesebacteria bacterium RBG_16_34_12</name>
    <dbReference type="NCBI Taxonomy" id="1802480"/>
    <lineage>
        <taxon>Bacteria</taxon>
        <taxon>Candidatus Woeseibacteriota</taxon>
    </lineage>
</organism>
<evidence type="ECO:0000256" key="12">
    <source>
        <dbReference type="ARBA" id="ARBA00023125"/>
    </source>
</evidence>
<dbReference type="GO" id="GO:0008270">
    <property type="term" value="F:zinc ion binding"/>
    <property type="evidence" value="ECO:0007669"/>
    <property type="project" value="UniProtKB-KW"/>
</dbReference>
<dbReference type="Pfam" id="PF00005">
    <property type="entry name" value="ABC_tran"/>
    <property type="match status" value="1"/>
</dbReference>
<dbReference type="FunFam" id="3.40.50.300:FF:000028">
    <property type="entry name" value="UvrABC system protein A"/>
    <property type="match status" value="1"/>
</dbReference>
<evidence type="ECO:0000256" key="3">
    <source>
        <dbReference type="ARBA" id="ARBA00022723"/>
    </source>
</evidence>
<proteinExistence type="inferred from homology"/>
<name>A0A1F7XCA4_9BACT</name>
<dbReference type="EMBL" id="MGFS01000001">
    <property type="protein sequence ID" value="OGM12409.1"/>
    <property type="molecule type" value="Genomic_DNA"/>
</dbReference>
<dbReference type="GO" id="GO:0005737">
    <property type="term" value="C:cytoplasm"/>
    <property type="evidence" value="ECO:0007669"/>
    <property type="project" value="UniProtKB-SubCell"/>
</dbReference>
<dbReference type="CDD" id="cd03270">
    <property type="entry name" value="ABC_UvrA_I"/>
    <property type="match status" value="1"/>
</dbReference>
<evidence type="ECO:0000256" key="13">
    <source>
        <dbReference type="ARBA" id="ARBA00023204"/>
    </source>
</evidence>
<dbReference type="PROSITE" id="PS50893">
    <property type="entry name" value="ABC_TRANSPORTER_2"/>
    <property type="match status" value="1"/>
</dbReference>
<dbReference type="Pfam" id="PF17760">
    <property type="entry name" value="UvrA_inter"/>
    <property type="match status" value="1"/>
</dbReference>
<dbReference type="GO" id="GO:0009380">
    <property type="term" value="C:excinuclease repair complex"/>
    <property type="evidence" value="ECO:0007669"/>
    <property type="project" value="InterPro"/>
</dbReference>
<comment type="similarity">
    <text evidence="14">Belongs to the ABC transporter superfamily. UvrA family.</text>
</comment>
<evidence type="ECO:0000313" key="18">
    <source>
        <dbReference type="EMBL" id="OGM12409.1"/>
    </source>
</evidence>
<evidence type="ECO:0000256" key="8">
    <source>
        <dbReference type="ARBA" id="ARBA00022771"/>
    </source>
</evidence>
<keyword evidence="2" id="KW-0963">Cytoplasm</keyword>
<evidence type="ECO:0000313" key="19">
    <source>
        <dbReference type="Proteomes" id="UP000177053"/>
    </source>
</evidence>
<evidence type="ECO:0000256" key="9">
    <source>
        <dbReference type="ARBA" id="ARBA00022833"/>
    </source>
</evidence>
<keyword evidence="10" id="KW-0067">ATP-binding</keyword>
<dbReference type="InterPro" id="IPR041552">
    <property type="entry name" value="UvrA_DNA-bd"/>
</dbReference>
<dbReference type="InterPro" id="IPR004602">
    <property type="entry name" value="UvrA"/>
</dbReference>
<dbReference type="PANTHER" id="PTHR43152">
    <property type="entry name" value="UVRABC SYSTEM PROTEIN A"/>
    <property type="match status" value="1"/>
</dbReference>
<sequence>MKNFIKIRGVRVHNLKNINVDIPKNKLVVLTGVSGSGKSSLAYDTIYAEGQRRYVESLSTYARQFLGIMEKPDVDAIEGLSPAISIDQKTTSRNPRSTVGTVTEIYDYFRLLYARIGHPHCPKCGREISSQSLDQIVSAIIEIIKRNSKEKKISRYIIYSPIVRDKKGEFSQLFNNLKAKGYKQVRIDNQVRDLSEDLVLIKTNRHTIEVIIDRITINSKDFKDKIYEINLQSRINDSCEQGLKISEGQLILSQVVDQAFDFPKQPKKVKDFLFSEKFSCPFDNLSLPEIEPRTFSFNSPHGACRECSGLGKILKVDEKLIFTYEISITEGAILPFSTMFEHDTWYSRLIMKICEENSINPRIPLKNLTKENINILLYGTGDRIYKVEGLNKSGHLTNVYWKFIGIIAELERRYKQTESDWIRKEIEKYMREQVCFGCNGKRLKPESLKITIDNRSIFDATSNSIKETILWINQLIKRELILNEREVVIANPILKEIKLRLEFLISVGLEYLSLDRASGTLSVGEGQRIRLASQIGSGLTGVLYILDEPTVGLHARDNQKLIMTLKKLRDLGNSVIVVEHDSEMIKNADYIIDFGPGAGKFGGTIVAKGKPNQIYLSNKSLTGKYISGKVTINISDKNIVNDKSLKLVNNFVFDSEKSKAVNHQFLNLIGSSQYNLKNINVKFPLGKLVVITGVSGSGKSTLLVETLYPALVNYFNPLTKLIAGKHLRLEGTENVDKVILIDQSPIGKTPRSNPATYTKLFDYIRDVFATTRESKASGFKKGRFSFNVKGGRCEACEGQGKLRIEMQFMSDIWVNCEVCGGSRYNSQTLEIEYKGKNIQDVLNMTVNEAKEFFHSHSLIMQKLETLEAVGMGYIELGQSSTILSGGESQRIKLARELSKKPTGNTIYILDEPTTGLHFADIEKLLIVLKLLVAKGNSVFIIEHNLDVIKNADWIIDLGPEGGEMGGYLVAEGTLQNIKYSKNSFTGKYI</sequence>
<keyword evidence="4" id="KW-0677">Repeat</keyword>
<dbReference type="InterPro" id="IPR027417">
    <property type="entry name" value="P-loop_NTPase"/>
</dbReference>
<keyword evidence="13" id="KW-0234">DNA repair</keyword>
<dbReference type="Gene3D" id="1.20.1580.10">
    <property type="entry name" value="ABC transporter ATPase like domain"/>
    <property type="match status" value="3"/>
</dbReference>
<keyword evidence="6" id="KW-0227">DNA damage</keyword>
<dbReference type="Gene3D" id="3.30.190.20">
    <property type="match status" value="1"/>
</dbReference>
<keyword evidence="11" id="KW-0267">Excision nuclease</keyword>
<keyword evidence="5" id="KW-0547">Nucleotide-binding</keyword>
<dbReference type="GO" id="GO:0006289">
    <property type="term" value="P:nucleotide-excision repair"/>
    <property type="evidence" value="ECO:0007669"/>
    <property type="project" value="InterPro"/>
</dbReference>
<dbReference type="PANTHER" id="PTHR43152:SF3">
    <property type="entry name" value="UVRABC SYSTEM PROTEIN A"/>
    <property type="match status" value="1"/>
</dbReference>
<keyword evidence="3" id="KW-0479">Metal-binding</keyword>
<keyword evidence="9" id="KW-0862">Zinc</keyword>
<dbReference type="GO" id="GO:0016887">
    <property type="term" value="F:ATP hydrolysis activity"/>
    <property type="evidence" value="ECO:0007669"/>
    <property type="project" value="InterPro"/>
</dbReference>
<dbReference type="CDD" id="cd03271">
    <property type="entry name" value="ABC_UvrA_II"/>
    <property type="match status" value="1"/>
</dbReference>
<evidence type="ECO:0000256" key="15">
    <source>
        <dbReference type="ARBA" id="ARBA00039316"/>
    </source>
</evidence>
<dbReference type="Gene3D" id="3.40.50.300">
    <property type="entry name" value="P-loop containing nucleotide triphosphate hydrolases"/>
    <property type="match status" value="3"/>
</dbReference>